<gene>
    <name evidence="2" type="ORF">PVAG01_03879</name>
</gene>
<feature type="compositionally biased region" description="Low complexity" evidence="1">
    <location>
        <begin position="180"/>
        <end position="205"/>
    </location>
</feature>
<protein>
    <submittedName>
        <fullName evidence="2">Uncharacterized protein</fullName>
    </submittedName>
</protein>
<evidence type="ECO:0000313" key="2">
    <source>
        <dbReference type="EMBL" id="KAL3424598.1"/>
    </source>
</evidence>
<sequence length="238" mass="25972">MSPPSYLKPTDPWYNFYDLSLYTDEVRPSSEASADPAYPPQDRRPLYLPPPPPLVSMPGLPMRRTSAYPSNFTALPPPRTRHESLPPIATVTADAATTSSVPYGMPTAFPPGIGPSALHPRLHNPQPQLQSQTQTQRQRQGRAQAPFPHRRRTVARVDPHREPTTASCIGNMDRTYLADETTGTTGSAPKTTTTTTREAITRAKTNGNGKTAKQPVDPQRAATTASCIGDMDRTYLPG</sequence>
<dbReference type="EMBL" id="JBFCZG010000003">
    <property type="protein sequence ID" value="KAL3424598.1"/>
    <property type="molecule type" value="Genomic_DNA"/>
</dbReference>
<feature type="region of interest" description="Disordered" evidence="1">
    <location>
        <begin position="112"/>
        <end position="167"/>
    </location>
</feature>
<evidence type="ECO:0000313" key="3">
    <source>
        <dbReference type="Proteomes" id="UP001629113"/>
    </source>
</evidence>
<feature type="region of interest" description="Disordered" evidence="1">
    <location>
        <begin position="26"/>
        <end position="62"/>
    </location>
</feature>
<name>A0ABR4PMZ3_9HELO</name>
<proteinExistence type="predicted"/>
<feature type="compositionally biased region" description="Low complexity" evidence="1">
    <location>
        <begin position="125"/>
        <end position="146"/>
    </location>
</feature>
<organism evidence="2 3">
    <name type="scientific">Phlyctema vagabunda</name>
    <dbReference type="NCBI Taxonomy" id="108571"/>
    <lineage>
        <taxon>Eukaryota</taxon>
        <taxon>Fungi</taxon>
        <taxon>Dikarya</taxon>
        <taxon>Ascomycota</taxon>
        <taxon>Pezizomycotina</taxon>
        <taxon>Leotiomycetes</taxon>
        <taxon>Helotiales</taxon>
        <taxon>Dermateaceae</taxon>
        <taxon>Phlyctema</taxon>
    </lineage>
</organism>
<evidence type="ECO:0000256" key="1">
    <source>
        <dbReference type="SAM" id="MobiDB-lite"/>
    </source>
</evidence>
<accession>A0ABR4PMZ3</accession>
<keyword evidence="3" id="KW-1185">Reference proteome</keyword>
<comment type="caution">
    <text evidence="2">The sequence shown here is derived from an EMBL/GenBank/DDBJ whole genome shotgun (WGS) entry which is preliminary data.</text>
</comment>
<reference evidence="2 3" key="1">
    <citation type="submission" date="2024-06" db="EMBL/GenBank/DDBJ databases">
        <title>Complete genome of Phlyctema vagabunda strain 19-DSS-EL-015.</title>
        <authorList>
            <person name="Fiorenzani C."/>
        </authorList>
    </citation>
    <scope>NUCLEOTIDE SEQUENCE [LARGE SCALE GENOMIC DNA]</scope>
    <source>
        <strain evidence="2 3">19-DSS-EL-015</strain>
    </source>
</reference>
<dbReference type="Proteomes" id="UP001629113">
    <property type="component" value="Unassembled WGS sequence"/>
</dbReference>
<feature type="region of interest" description="Disordered" evidence="1">
    <location>
        <begin position="179"/>
        <end position="238"/>
    </location>
</feature>